<feature type="domain" description="BD-FAE-like" evidence="3">
    <location>
        <begin position="16"/>
        <end position="124"/>
    </location>
</feature>
<evidence type="ECO:0000313" key="4">
    <source>
        <dbReference type="EMBL" id="AMC94407.1"/>
    </source>
</evidence>
<dbReference type="OrthoDB" id="9794725at2"/>
<evidence type="ECO:0000256" key="1">
    <source>
        <dbReference type="ARBA" id="ARBA00022801"/>
    </source>
</evidence>
<reference evidence="4 5" key="1">
    <citation type="submission" date="2015-10" db="EMBL/GenBank/DDBJ databases">
        <title>Erysipelothrix larvae sp. LV19 isolated from the larval gut of the rhinoceros beetle, Trypoxylus dichotomus.</title>
        <authorList>
            <person name="Lim S."/>
            <person name="Kim B.-C."/>
        </authorList>
    </citation>
    <scope>NUCLEOTIDE SEQUENCE [LARGE SCALE GENOMIC DNA]</scope>
    <source>
        <strain evidence="4 5">LV19</strain>
    </source>
</reference>
<dbReference type="InterPro" id="IPR001375">
    <property type="entry name" value="Peptidase_S9_cat"/>
</dbReference>
<dbReference type="SUPFAM" id="SSF53474">
    <property type="entry name" value="alpha/beta-Hydrolases"/>
    <property type="match status" value="1"/>
</dbReference>
<evidence type="ECO:0000259" key="3">
    <source>
        <dbReference type="Pfam" id="PF20434"/>
    </source>
</evidence>
<keyword evidence="5" id="KW-1185">Reference proteome</keyword>
<dbReference type="Pfam" id="PF00326">
    <property type="entry name" value="Peptidase_S9"/>
    <property type="match status" value="1"/>
</dbReference>
<dbReference type="Pfam" id="PF20434">
    <property type="entry name" value="BD-FAE"/>
    <property type="match status" value="1"/>
</dbReference>
<name>A0A0X8H1J4_9FIRM</name>
<dbReference type="EMBL" id="CP013213">
    <property type="protein sequence ID" value="AMC94407.1"/>
    <property type="molecule type" value="Genomic_DNA"/>
</dbReference>
<dbReference type="GO" id="GO:0008236">
    <property type="term" value="F:serine-type peptidase activity"/>
    <property type="evidence" value="ECO:0007669"/>
    <property type="project" value="InterPro"/>
</dbReference>
<dbReference type="Gene3D" id="3.40.50.1820">
    <property type="entry name" value="alpha/beta hydrolase"/>
    <property type="match status" value="1"/>
</dbReference>
<dbReference type="STRING" id="1514105.AOC36_10615"/>
<dbReference type="InterPro" id="IPR049492">
    <property type="entry name" value="BD-FAE-like_dom"/>
</dbReference>
<evidence type="ECO:0000259" key="2">
    <source>
        <dbReference type="Pfam" id="PF00326"/>
    </source>
</evidence>
<dbReference type="AlphaFoldDB" id="A0A0X8H1J4"/>
<feature type="domain" description="Peptidase S9 prolyl oligopeptidase catalytic" evidence="2">
    <location>
        <begin position="162"/>
        <end position="231"/>
    </location>
</feature>
<dbReference type="PANTHER" id="PTHR48081:SF6">
    <property type="entry name" value="PEPTIDASE S9 PROLYL OLIGOPEPTIDASE CATALYTIC DOMAIN-CONTAINING PROTEIN"/>
    <property type="match status" value="1"/>
</dbReference>
<dbReference type="RefSeq" id="WP_067634112.1">
    <property type="nucleotide sequence ID" value="NZ_CP013213.1"/>
</dbReference>
<organism evidence="4 5">
    <name type="scientific">Erysipelothrix larvae</name>
    <dbReference type="NCBI Taxonomy" id="1514105"/>
    <lineage>
        <taxon>Bacteria</taxon>
        <taxon>Bacillati</taxon>
        <taxon>Bacillota</taxon>
        <taxon>Erysipelotrichia</taxon>
        <taxon>Erysipelotrichales</taxon>
        <taxon>Erysipelotrichaceae</taxon>
        <taxon>Erysipelothrix</taxon>
    </lineage>
</organism>
<protein>
    <recommendedName>
        <fullName evidence="6">Alpha/beta hydrolase</fullName>
    </recommendedName>
</protein>
<evidence type="ECO:0000313" key="5">
    <source>
        <dbReference type="Proteomes" id="UP000063781"/>
    </source>
</evidence>
<dbReference type="GO" id="GO:0006508">
    <property type="term" value="P:proteolysis"/>
    <property type="evidence" value="ECO:0007669"/>
    <property type="project" value="InterPro"/>
</dbReference>
<accession>A0A0X8H1J4</accession>
<dbReference type="InterPro" id="IPR050300">
    <property type="entry name" value="GDXG_lipolytic_enzyme"/>
</dbReference>
<dbReference type="KEGG" id="erl:AOC36_10615"/>
<gene>
    <name evidence="4" type="ORF">AOC36_10615</name>
</gene>
<sequence>MKHMSYTLSEDGNSTLDVYLHNQSKEMRPVNKRPLVLIFPGGGYSFCSDREADPVAFKYLGEGFHSAVLRYCVGDQRNFKTALNEASTSINMIRTHAKAWNVDPDRIYVLGFSAGGHLAAAVSNLGEHKPNGCLLGYPALLGSFAYLMNIDAPSLETCVTALTPPTFLFTTFGDDLVPVENTIKYMNALEKHDVPFEAHIFERGAHGLSVADASIMNDATQVEAHFARWFDLSVEWIRLQNEPTPAIPDNTLQKLMENSETKETLLELIPLLKDPEMIKIVRNFTLQRVLEFYFGTLEKGDAKRARDLIHKSVLREYL</sequence>
<dbReference type="InterPro" id="IPR029058">
    <property type="entry name" value="AB_hydrolase_fold"/>
</dbReference>
<evidence type="ECO:0008006" key="6">
    <source>
        <dbReference type="Google" id="ProtNLM"/>
    </source>
</evidence>
<dbReference type="Proteomes" id="UP000063781">
    <property type="component" value="Chromosome"/>
</dbReference>
<proteinExistence type="predicted"/>
<keyword evidence="1" id="KW-0378">Hydrolase</keyword>
<dbReference type="PANTHER" id="PTHR48081">
    <property type="entry name" value="AB HYDROLASE SUPERFAMILY PROTEIN C4A8.06C"/>
    <property type="match status" value="1"/>
</dbReference>